<dbReference type="HOGENOM" id="CLU_456180_0_0_7"/>
<dbReference type="AlphaFoldDB" id="D0LRU0"/>
<evidence type="ECO:0000313" key="5">
    <source>
        <dbReference type="EMBL" id="ACY19082.1"/>
    </source>
</evidence>
<dbReference type="STRING" id="502025.Hoch_6616"/>
<dbReference type="SUPFAM" id="SSF74853">
    <property type="entry name" value="Lamin A/C globular tail domain"/>
    <property type="match status" value="1"/>
</dbReference>
<dbReference type="InterPro" id="IPR032812">
    <property type="entry name" value="SbsA_Ig"/>
</dbReference>
<name>D0LRU0_HALO1</name>
<evidence type="ECO:0000256" key="1">
    <source>
        <dbReference type="ARBA" id="ARBA00022729"/>
    </source>
</evidence>
<feature type="region of interest" description="Disordered" evidence="2">
    <location>
        <begin position="517"/>
        <end position="543"/>
    </location>
</feature>
<reference evidence="5 6" key="1">
    <citation type="journal article" date="2010" name="Stand. Genomic Sci.">
        <title>Complete genome sequence of Haliangium ochraceum type strain (SMP-2).</title>
        <authorList>
            <consortium name="US DOE Joint Genome Institute (JGI-PGF)"/>
            <person name="Ivanova N."/>
            <person name="Daum C."/>
            <person name="Lang E."/>
            <person name="Abt B."/>
            <person name="Kopitz M."/>
            <person name="Saunders E."/>
            <person name="Lapidus A."/>
            <person name="Lucas S."/>
            <person name="Glavina Del Rio T."/>
            <person name="Nolan M."/>
            <person name="Tice H."/>
            <person name="Copeland A."/>
            <person name="Cheng J.F."/>
            <person name="Chen F."/>
            <person name="Bruce D."/>
            <person name="Goodwin L."/>
            <person name="Pitluck S."/>
            <person name="Mavromatis K."/>
            <person name="Pati A."/>
            <person name="Mikhailova N."/>
            <person name="Chen A."/>
            <person name="Palaniappan K."/>
            <person name="Land M."/>
            <person name="Hauser L."/>
            <person name="Chang Y.J."/>
            <person name="Jeffries C.D."/>
            <person name="Detter J.C."/>
            <person name="Brettin T."/>
            <person name="Rohde M."/>
            <person name="Goker M."/>
            <person name="Bristow J."/>
            <person name="Markowitz V."/>
            <person name="Eisen J.A."/>
            <person name="Hugenholtz P."/>
            <person name="Kyrpides N.C."/>
            <person name="Klenk H.P."/>
        </authorList>
    </citation>
    <scope>NUCLEOTIDE SEQUENCE [LARGE SCALE GENOMIC DNA]</scope>
    <source>
        <strain evidence="6">DSM 14365 / CIP 107738 / JCM 11303 / AJ 13395 / SMP-2</strain>
    </source>
</reference>
<dbReference type="PROSITE" id="PS51841">
    <property type="entry name" value="LTD"/>
    <property type="match status" value="1"/>
</dbReference>
<keyword evidence="1 3" id="KW-0732">Signal</keyword>
<feature type="region of interest" description="Disordered" evidence="2">
    <location>
        <begin position="202"/>
        <end position="221"/>
    </location>
</feature>
<dbReference type="Gene3D" id="2.60.40.1220">
    <property type="match status" value="1"/>
</dbReference>
<evidence type="ECO:0000256" key="2">
    <source>
        <dbReference type="SAM" id="MobiDB-lite"/>
    </source>
</evidence>
<keyword evidence="6" id="KW-1185">Reference proteome</keyword>
<feature type="region of interest" description="Disordered" evidence="2">
    <location>
        <begin position="30"/>
        <end position="67"/>
    </location>
</feature>
<feature type="chain" id="PRO_5003011481" description="LTD domain-containing protein" evidence="3">
    <location>
        <begin position="19"/>
        <end position="598"/>
    </location>
</feature>
<dbReference type="Proteomes" id="UP000001880">
    <property type="component" value="Chromosome"/>
</dbReference>
<accession>D0LRU0</accession>
<dbReference type="EMBL" id="CP001804">
    <property type="protein sequence ID" value="ACY19082.1"/>
    <property type="molecule type" value="Genomic_DNA"/>
</dbReference>
<feature type="region of interest" description="Disordered" evidence="2">
    <location>
        <begin position="576"/>
        <end position="598"/>
    </location>
</feature>
<evidence type="ECO:0000259" key="4">
    <source>
        <dbReference type="PROSITE" id="PS51841"/>
    </source>
</evidence>
<feature type="region of interest" description="Disordered" evidence="2">
    <location>
        <begin position="256"/>
        <end position="281"/>
    </location>
</feature>
<sequence length="598" mass="61714">MYRTRSLSTFFSALCALALVGCGDDGGVPSAPGDGGGGTDASMPTDGGMGTDGGEPDIDSGTPPQIDAGVVSGVLINEVVLTPQRDWSKSGGVGEPFDGDPGTGTVSALDQYIEIINASDQTVSLSGWSIEVQDSSDGSVDATPLRNDEEANIVVRTSPGSSLASLKPGAFAILGNPTGTIGTDAYIVLRDNRGQLVDDVEIGDRADDDPSNGAPAPNQNGFAIGAFEEAIARPEGAGDTNNDGADFDKMFATPLRANVPPAPDEFDSTAPSAGAPDEGTDDWPINDFVRIKFSEQLKAADITASDLELRVNGLARAIDAITFSEFDSVILAGTTGVLPFGATVELVAKTTITDYAGNPLAAQQTITFNTEAAPPDSPAVMMTEICVEAQQDWSHSSGNGGIPFSKTPGTGSISASDEWIELRVITPTPLDLTDYTIEIFNGPSTDGPPLHITEFDDGKVDDGELRFFPATSVLTRVTTGTFVVLGNPTGSMDDDVYVILRDADGTILDEVEIGGINGSNDRGGDGANNGAPEPNLNGESTAIDRDETISRRVNGGGVHVDDGDDVDNWVHAAATLGAANTATDEPPPLPPAPGSARR</sequence>
<evidence type="ECO:0000313" key="6">
    <source>
        <dbReference type="Proteomes" id="UP000001880"/>
    </source>
</evidence>
<feature type="compositionally biased region" description="Pro residues" evidence="2">
    <location>
        <begin position="585"/>
        <end position="598"/>
    </location>
</feature>
<dbReference type="InterPro" id="IPR001322">
    <property type="entry name" value="Lamin_tail_dom"/>
</dbReference>
<protein>
    <recommendedName>
        <fullName evidence="4">LTD domain-containing protein</fullName>
    </recommendedName>
</protein>
<dbReference type="Pfam" id="PF13205">
    <property type="entry name" value="Big_5"/>
    <property type="match status" value="1"/>
</dbReference>
<feature type="signal peptide" evidence="3">
    <location>
        <begin position="1"/>
        <end position="18"/>
    </location>
</feature>
<evidence type="ECO:0000256" key="3">
    <source>
        <dbReference type="SAM" id="SignalP"/>
    </source>
</evidence>
<proteinExistence type="predicted"/>
<gene>
    <name evidence="5" type="ordered locus">Hoch_6616</name>
</gene>
<dbReference type="InterPro" id="IPR036415">
    <property type="entry name" value="Lamin_tail_dom_sf"/>
</dbReference>
<dbReference type="InterPro" id="IPR014755">
    <property type="entry name" value="Cu-Rt/internalin_Ig-like"/>
</dbReference>
<feature type="domain" description="LTD" evidence="4">
    <location>
        <begin position="62"/>
        <end position="204"/>
    </location>
</feature>
<organism evidence="5 6">
    <name type="scientific">Haliangium ochraceum (strain DSM 14365 / JCM 11303 / SMP-2)</name>
    <dbReference type="NCBI Taxonomy" id="502025"/>
    <lineage>
        <taxon>Bacteria</taxon>
        <taxon>Pseudomonadati</taxon>
        <taxon>Myxococcota</taxon>
        <taxon>Polyangia</taxon>
        <taxon>Haliangiales</taxon>
        <taxon>Kofleriaceae</taxon>
        <taxon>Haliangium</taxon>
    </lineage>
</organism>
<dbReference type="KEGG" id="hoh:Hoch_6616"/>
<dbReference type="PROSITE" id="PS51257">
    <property type="entry name" value="PROKAR_LIPOPROTEIN"/>
    <property type="match status" value="1"/>
</dbReference>